<accession>A0AAD9FVF8</accession>
<sequence length="334" mass="36152">MASTIMHRPSPSGSPALRPIPFAVPSPGRSPLPAFPASASPRSYARPPPQRPYALSSSSRSLQKIQPIDGDTKAFADLVVEMIENRAKRIRAGVGAGAAARPSDADDAKRKGQSLGGSLSGSWENERAELIVDIPVWSPGCFQDLSTLHALRDTTLSHTHSLLAYLMATHGIPASYRLLPRSATSGPNKINGKPNCHHQVGWGCIRLAPSITSPIQNKRELKPAVRRTSAVLPRRPSVSKASRRSSRDFTTRPGDVDDIPPFKLDLDSAIMDEEEEEDVRVQLKEGYRSGSSSDDECEEECADVLVANEVERRGTKEGEAFLMTLFGAPALILC</sequence>
<reference evidence="2" key="1">
    <citation type="submission" date="2023-02" db="EMBL/GenBank/DDBJ databases">
        <title>Identification and recombinant expression of a fungal hydrolase from Papiliotrema laurentii that hydrolyzes apple cutin and clears colloidal polyester polyurethane.</title>
        <authorList>
            <consortium name="DOE Joint Genome Institute"/>
            <person name="Roman V.A."/>
            <person name="Bojanowski C."/>
            <person name="Crable B.R."/>
            <person name="Wagner D.N."/>
            <person name="Hung C.S."/>
            <person name="Nadeau L.J."/>
            <person name="Schratz L."/>
            <person name="Haridas S."/>
            <person name="Pangilinan J."/>
            <person name="Lipzen A."/>
            <person name="Na H."/>
            <person name="Yan M."/>
            <person name="Ng V."/>
            <person name="Grigoriev I.V."/>
            <person name="Spatafora J.W."/>
            <person name="Barlow D."/>
            <person name="Biffinger J."/>
            <person name="Kelley-Loughnane N."/>
            <person name="Varaljay V.A."/>
            <person name="Crookes-Goodson W.J."/>
        </authorList>
    </citation>
    <scope>NUCLEOTIDE SEQUENCE</scope>
    <source>
        <strain evidence="2">5307AH</strain>
    </source>
</reference>
<comment type="caution">
    <text evidence="2">The sequence shown here is derived from an EMBL/GenBank/DDBJ whole genome shotgun (WGS) entry which is preliminary data.</text>
</comment>
<dbReference type="AlphaFoldDB" id="A0AAD9FVF8"/>
<evidence type="ECO:0000313" key="3">
    <source>
        <dbReference type="Proteomes" id="UP001182556"/>
    </source>
</evidence>
<protein>
    <submittedName>
        <fullName evidence="2">Uncharacterized protein</fullName>
    </submittedName>
</protein>
<feature type="region of interest" description="Disordered" evidence="1">
    <location>
        <begin position="219"/>
        <end position="257"/>
    </location>
</feature>
<organism evidence="2 3">
    <name type="scientific">Papiliotrema laurentii</name>
    <name type="common">Cryptococcus laurentii</name>
    <dbReference type="NCBI Taxonomy" id="5418"/>
    <lineage>
        <taxon>Eukaryota</taxon>
        <taxon>Fungi</taxon>
        <taxon>Dikarya</taxon>
        <taxon>Basidiomycota</taxon>
        <taxon>Agaricomycotina</taxon>
        <taxon>Tremellomycetes</taxon>
        <taxon>Tremellales</taxon>
        <taxon>Rhynchogastremaceae</taxon>
        <taxon>Papiliotrema</taxon>
    </lineage>
</organism>
<gene>
    <name evidence="2" type="ORF">DB88DRAFT_6306</name>
</gene>
<feature type="compositionally biased region" description="Pro residues" evidence="1">
    <location>
        <begin position="22"/>
        <end position="34"/>
    </location>
</feature>
<evidence type="ECO:0000256" key="1">
    <source>
        <dbReference type="SAM" id="MobiDB-lite"/>
    </source>
</evidence>
<name>A0AAD9FVF8_PAPLA</name>
<dbReference type="Proteomes" id="UP001182556">
    <property type="component" value="Unassembled WGS sequence"/>
</dbReference>
<keyword evidence="3" id="KW-1185">Reference proteome</keyword>
<feature type="compositionally biased region" description="Low complexity" evidence="1">
    <location>
        <begin position="35"/>
        <end position="45"/>
    </location>
</feature>
<dbReference type="EMBL" id="JAODAN010000001">
    <property type="protein sequence ID" value="KAK1927001.1"/>
    <property type="molecule type" value="Genomic_DNA"/>
</dbReference>
<proteinExistence type="predicted"/>
<feature type="region of interest" description="Disordered" evidence="1">
    <location>
        <begin position="93"/>
        <end position="121"/>
    </location>
</feature>
<evidence type="ECO:0000313" key="2">
    <source>
        <dbReference type="EMBL" id="KAK1927001.1"/>
    </source>
</evidence>
<feature type="region of interest" description="Disordered" evidence="1">
    <location>
        <begin position="1"/>
        <end position="62"/>
    </location>
</feature>